<keyword evidence="5" id="KW-1185">Reference proteome</keyword>
<dbReference type="InterPro" id="IPR000073">
    <property type="entry name" value="AB_hydrolase_1"/>
</dbReference>
<evidence type="ECO:0000256" key="2">
    <source>
        <dbReference type="SAM" id="MobiDB-lite"/>
    </source>
</evidence>
<keyword evidence="1" id="KW-0378">Hydrolase</keyword>
<dbReference type="EMBL" id="BMEG01000006">
    <property type="protein sequence ID" value="GGD81359.1"/>
    <property type="molecule type" value="Genomic_DNA"/>
</dbReference>
<dbReference type="InterPro" id="IPR029058">
    <property type="entry name" value="AB_hydrolase_fold"/>
</dbReference>
<dbReference type="PANTHER" id="PTHR43798:SF31">
    <property type="entry name" value="AB HYDROLASE SUPERFAMILY PROTEIN YCLE"/>
    <property type="match status" value="1"/>
</dbReference>
<protein>
    <recommendedName>
        <fullName evidence="3">AB hydrolase-1 domain-containing protein</fullName>
    </recommendedName>
</protein>
<reference evidence="5" key="1">
    <citation type="journal article" date="2019" name="Int. J. Syst. Evol. Microbiol.">
        <title>The Global Catalogue of Microorganisms (GCM) 10K type strain sequencing project: providing services to taxonomists for standard genome sequencing and annotation.</title>
        <authorList>
            <consortium name="The Broad Institute Genomics Platform"/>
            <consortium name="The Broad Institute Genome Sequencing Center for Infectious Disease"/>
            <person name="Wu L."/>
            <person name="Ma J."/>
        </authorList>
    </citation>
    <scope>NUCLEOTIDE SEQUENCE [LARGE SCALE GENOMIC DNA]</scope>
    <source>
        <strain evidence="5">CGMCC 1.11013</strain>
    </source>
</reference>
<dbReference type="Pfam" id="PF12697">
    <property type="entry name" value="Abhydrolase_6"/>
    <property type="match status" value="1"/>
</dbReference>
<comment type="caution">
    <text evidence="4">The sequence shown here is derived from an EMBL/GenBank/DDBJ whole genome shotgun (WGS) entry which is preliminary data.</text>
</comment>
<dbReference type="Proteomes" id="UP000597138">
    <property type="component" value="Unassembled WGS sequence"/>
</dbReference>
<evidence type="ECO:0000256" key="1">
    <source>
        <dbReference type="ARBA" id="ARBA00022801"/>
    </source>
</evidence>
<dbReference type="Gene3D" id="3.40.50.1820">
    <property type="entry name" value="alpha/beta hydrolase"/>
    <property type="match status" value="1"/>
</dbReference>
<feature type="domain" description="AB hydrolase-1" evidence="3">
    <location>
        <begin position="41"/>
        <end position="241"/>
    </location>
</feature>
<dbReference type="PANTHER" id="PTHR43798">
    <property type="entry name" value="MONOACYLGLYCEROL LIPASE"/>
    <property type="match status" value="1"/>
</dbReference>
<gene>
    <name evidence="4" type="ORF">GCM10010985_39830</name>
</gene>
<evidence type="ECO:0000313" key="4">
    <source>
        <dbReference type="EMBL" id="GGD81359.1"/>
    </source>
</evidence>
<evidence type="ECO:0000313" key="5">
    <source>
        <dbReference type="Proteomes" id="UP000597138"/>
    </source>
</evidence>
<feature type="compositionally biased region" description="Basic and acidic residues" evidence="2">
    <location>
        <begin position="248"/>
        <end position="270"/>
    </location>
</feature>
<accession>A0ABQ1RTF7</accession>
<proteinExistence type="predicted"/>
<sequence>MNARTDPAVLAAVQAMPEPSFATTASGVSVPYVECGDGEPLVFVHGSLCDYRYWSAQLAPLGQHFRAIAPSLSHYWPAVDAFVQGEFGWRAHVEEMAEFIVAMDIAPVHLVGHSRGGCIAFHLAREYPRLVKTLTLADPGGPLQTSAQAAPAALPPATNALRSRVAELIEQGDFDTGLEMFVDSVSMPGFWQKSTDGFRRMALDNALTLPKQFRDPLPAYTREAARDIKCHRRPEKPAHVPQQRRQARRVDRIRGPADDDGGVARHECRESGRVQPRGAGLCGRVVSVGRTVGFSFRLFDRVL</sequence>
<feature type="region of interest" description="Disordered" evidence="2">
    <location>
        <begin position="232"/>
        <end position="270"/>
    </location>
</feature>
<evidence type="ECO:0000259" key="3">
    <source>
        <dbReference type="Pfam" id="PF12697"/>
    </source>
</evidence>
<organism evidence="4 5">
    <name type="scientific">Caballeronia grimmiae</name>
    <dbReference type="NCBI Taxonomy" id="1071679"/>
    <lineage>
        <taxon>Bacteria</taxon>
        <taxon>Pseudomonadati</taxon>
        <taxon>Pseudomonadota</taxon>
        <taxon>Betaproteobacteria</taxon>
        <taxon>Burkholderiales</taxon>
        <taxon>Burkholderiaceae</taxon>
        <taxon>Caballeronia</taxon>
    </lineage>
</organism>
<dbReference type="InterPro" id="IPR050266">
    <property type="entry name" value="AB_hydrolase_sf"/>
</dbReference>
<dbReference type="SUPFAM" id="SSF53474">
    <property type="entry name" value="alpha/beta-Hydrolases"/>
    <property type="match status" value="1"/>
</dbReference>
<name>A0ABQ1RTF7_9BURK</name>